<proteinExistence type="predicted"/>
<sequence length="124" mass="13606">MSVSAYRASQQEYWEWEQYHKTEQHDSEERDKSHGGCDDEGLHIKRKWNRGPGHIGPFVAGLVGDEGKCLVWLVGPIGGVAMHKKVGRFGVVSRCIACDAQVGAVVLDLGVTDLQCALASNRKS</sequence>
<dbReference type="AlphaFoldDB" id="A0A4Z2GX67"/>
<evidence type="ECO:0000313" key="2">
    <source>
        <dbReference type="Proteomes" id="UP000314294"/>
    </source>
</evidence>
<reference evidence="1 2" key="1">
    <citation type="submission" date="2019-03" db="EMBL/GenBank/DDBJ databases">
        <title>First draft genome of Liparis tanakae, snailfish: a comprehensive survey of snailfish specific genes.</title>
        <authorList>
            <person name="Kim W."/>
            <person name="Song I."/>
            <person name="Jeong J.-H."/>
            <person name="Kim D."/>
            <person name="Kim S."/>
            <person name="Ryu S."/>
            <person name="Song J.Y."/>
            <person name="Lee S.K."/>
        </authorList>
    </citation>
    <scope>NUCLEOTIDE SEQUENCE [LARGE SCALE GENOMIC DNA]</scope>
    <source>
        <tissue evidence="1">Muscle</tissue>
    </source>
</reference>
<protein>
    <submittedName>
        <fullName evidence="1">Uncharacterized protein</fullName>
    </submittedName>
</protein>
<name>A0A4Z2GX67_9TELE</name>
<organism evidence="1 2">
    <name type="scientific">Liparis tanakae</name>
    <name type="common">Tanaka's snailfish</name>
    <dbReference type="NCBI Taxonomy" id="230148"/>
    <lineage>
        <taxon>Eukaryota</taxon>
        <taxon>Metazoa</taxon>
        <taxon>Chordata</taxon>
        <taxon>Craniata</taxon>
        <taxon>Vertebrata</taxon>
        <taxon>Euteleostomi</taxon>
        <taxon>Actinopterygii</taxon>
        <taxon>Neopterygii</taxon>
        <taxon>Teleostei</taxon>
        <taxon>Neoteleostei</taxon>
        <taxon>Acanthomorphata</taxon>
        <taxon>Eupercaria</taxon>
        <taxon>Perciformes</taxon>
        <taxon>Cottioidei</taxon>
        <taxon>Cottales</taxon>
        <taxon>Liparidae</taxon>
        <taxon>Liparis</taxon>
    </lineage>
</organism>
<gene>
    <name evidence="1" type="ORF">EYF80_031549</name>
</gene>
<dbReference type="Proteomes" id="UP000314294">
    <property type="component" value="Unassembled WGS sequence"/>
</dbReference>
<comment type="caution">
    <text evidence="1">The sequence shown here is derived from an EMBL/GenBank/DDBJ whole genome shotgun (WGS) entry which is preliminary data.</text>
</comment>
<dbReference type="EMBL" id="SRLO01000385">
    <property type="protein sequence ID" value="TNN58247.1"/>
    <property type="molecule type" value="Genomic_DNA"/>
</dbReference>
<accession>A0A4Z2GX67</accession>
<evidence type="ECO:0000313" key="1">
    <source>
        <dbReference type="EMBL" id="TNN58247.1"/>
    </source>
</evidence>
<keyword evidence="2" id="KW-1185">Reference proteome</keyword>